<feature type="compositionally biased region" description="Acidic residues" evidence="1">
    <location>
        <begin position="288"/>
        <end position="302"/>
    </location>
</feature>
<gene>
    <name evidence="2" type="ORF">C8F04DRAFT_1311390</name>
</gene>
<dbReference type="EMBL" id="JARJCM010000211">
    <property type="protein sequence ID" value="KAJ7022364.1"/>
    <property type="molecule type" value="Genomic_DNA"/>
</dbReference>
<evidence type="ECO:0000313" key="2">
    <source>
        <dbReference type="EMBL" id="KAJ7022364.1"/>
    </source>
</evidence>
<sequence length="328" mass="37619">MFDEKIGFLVVGETHLSATQAEEIQEALGRRMDIYHLPNPENPSTRGITIVLNREITNTKGVKVWYLKPLLCFPGTAVEPTLYWESMPQRSQWKKTRSFGTNYMICDMNIVEELIDRPPHRRDNDATVAALARFKQLLGLEDDWRKTNPETKEYTYSSGHQTHSRLDRVYIRAPGSPYIGKGRYTIPLFLLRDKEFINNTTKLGAELEAKTVDNPEDATKIQSGFKQFKDDIREFTRKWAKVAVGALEGKKRKLQKERDAILKDTPPERNCEAEPQPQPDLENLDSSGTEESDEQIPESEDSTEVKLAAVQRAIDLIHIAWRTSRENS</sequence>
<comment type="caution">
    <text evidence="2">The sequence shown here is derived from an EMBL/GenBank/DDBJ whole genome shotgun (WGS) entry which is preliminary data.</text>
</comment>
<protein>
    <submittedName>
        <fullName evidence="2">Uncharacterized protein</fullName>
    </submittedName>
</protein>
<keyword evidence="3" id="KW-1185">Reference proteome</keyword>
<dbReference type="AlphaFoldDB" id="A0AAD6S7M3"/>
<feature type="compositionally biased region" description="Basic and acidic residues" evidence="1">
    <location>
        <begin position="256"/>
        <end position="272"/>
    </location>
</feature>
<accession>A0AAD6S7M3</accession>
<dbReference type="Proteomes" id="UP001218188">
    <property type="component" value="Unassembled WGS sequence"/>
</dbReference>
<feature type="region of interest" description="Disordered" evidence="1">
    <location>
        <begin position="255"/>
        <end position="305"/>
    </location>
</feature>
<dbReference type="InterPro" id="IPR036691">
    <property type="entry name" value="Endo/exonu/phosph_ase_sf"/>
</dbReference>
<organism evidence="2 3">
    <name type="scientific">Mycena alexandri</name>
    <dbReference type="NCBI Taxonomy" id="1745969"/>
    <lineage>
        <taxon>Eukaryota</taxon>
        <taxon>Fungi</taxon>
        <taxon>Dikarya</taxon>
        <taxon>Basidiomycota</taxon>
        <taxon>Agaricomycotina</taxon>
        <taxon>Agaricomycetes</taxon>
        <taxon>Agaricomycetidae</taxon>
        <taxon>Agaricales</taxon>
        <taxon>Marasmiineae</taxon>
        <taxon>Mycenaceae</taxon>
        <taxon>Mycena</taxon>
    </lineage>
</organism>
<name>A0AAD6S7M3_9AGAR</name>
<evidence type="ECO:0000256" key="1">
    <source>
        <dbReference type="SAM" id="MobiDB-lite"/>
    </source>
</evidence>
<proteinExistence type="predicted"/>
<evidence type="ECO:0000313" key="3">
    <source>
        <dbReference type="Proteomes" id="UP001218188"/>
    </source>
</evidence>
<reference evidence="2" key="1">
    <citation type="submission" date="2023-03" db="EMBL/GenBank/DDBJ databases">
        <title>Massive genome expansion in bonnet fungi (Mycena s.s.) driven by repeated elements and novel gene families across ecological guilds.</title>
        <authorList>
            <consortium name="Lawrence Berkeley National Laboratory"/>
            <person name="Harder C.B."/>
            <person name="Miyauchi S."/>
            <person name="Viragh M."/>
            <person name="Kuo A."/>
            <person name="Thoen E."/>
            <person name="Andreopoulos B."/>
            <person name="Lu D."/>
            <person name="Skrede I."/>
            <person name="Drula E."/>
            <person name="Henrissat B."/>
            <person name="Morin E."/>
            <person name="Kohler A."/>
            <person name="Barry K."/>
            <person name="LaButti K."/>
            <person name="Morin E."/>
            <person name="Salamov A."/>
            <person name="Lipzen A."/>
            <person name="Mereny Z."/>
            <person name="Hegedus B."/>
            <person name="Baldrian P."/>
            <person name="Stursova M."/>
            <person name="Weitz H."/>
            <person name="Taylor A."/>
            <person name="Grigoriev I.V."/>
            <person name="Nagy L.G."/>
            <person name="Martin F."/>
            <person name="Kauserud H."/>
        </authorList>
    </citation>
    <scope>NUCLEOTIDE SEQUENCE</scope>
    <source>
        <strain evidence="2">CBHHK200</strain>
    </source>
</reference>
<dbReference type="Gene3D" id="3.60.10.10">
    <property type="entry name" value="Endonuclease/exonuclease/phosphatase"/>
    <property type="match status" value="1"/>
</dbReference>